<evidence type="ECO:0000313" key="2">
    <source>
        <dbReference type="EMBL" id="OPJ90332.1"/>
    </source>
</evidence>
<gene>
    <name evidence="2" type="ORF">AV530_011162</name>
</gene>
<dbReference type="GO" id="GO:0031591">
    <property type="term" value="P:wybutosine biosynthetic process"/>
    <property type="evidence" value="ECO:0007669"/>
    <property type="project" value="TreeGrafter"/>
</dbReference>
<dbReference type="Pfam" id="PF00258">
    <property type="entry name" value="Flavodoxin_1"/>
    <property type="match status" value="1"/>
</dbReference>
<dbReference type="PRINTS" id="PR00369">
    <property type="entry name" value="FLAVODOXIN"/>
</dbReference>
<evidence type="ECO:0000313" key="3">
    <source>
        <dbReference type="Proteomes" id="UP000190648"/>
    </source>
</evidence>
<proteinExistence type="predicted"/>
<dbReference type="GO" id="GO:0010181">
    <property type="term" value="F:FMN binding"/>
    <property type="evidence" value="ECO:0007669"/>
    <property type="project" value="InterPro"/>
</dbReference>
<dbReference type="InterPro" id="IPR034556">
    <property type="entry name" value="tRNA_wybutosine-synthase"/>
</dbReference>
<dbReference type="InterPro" id="IPR008254">
    <property type="entry name" value="Flavodoxin/NO_synth"/>
</dbReference>
<keyword evidence="3" id="KW-1185">Reference proteome</keyword>
<feature type="domain" description="Flavodoxin-like" evidence="1">
    <location>
        <begin position="1"/>
        <end position="105"/>
    </location>
</feature>
<dbReference type="PANTHER" id="PTHR13930:SF0">
    <property type="entry name" value="S-ADENOSYL-L-METHIONINE-DEPENDENT TRNA 4-DEMETHYLWYOSINE SYNTHASE TYW1-RELATED"/>
    <property type="match status" value="1"/>
</dbReference>
<evidence type="ECO:0000259" key="1">
    <source>
        <dbReference type="PROSITE" id="PS50902"/>
    </source>
</evidence>
<dbReference type="PANTHER" id="PTHR13930">
    <property type="entry name" value="S-ADENOSYL-L-METHIONINE-DEPENDENT TRNA 4-DEMETHYLWYOSINE SYNTHASE"/>
    <property type="match status" value="1"/>
</dbReference>
<name>A0A1V4L116_PATFA</name>
<accession>A0A1V4L116</accession>
<dbReference type="GO" id="GO:0051539">
    <property type="term" value="F:4 iron, 4 sulfur cluster binding"/>
    <property type="evidence" value="ECO:0007669"/>
    <property type="project" value="InterPro"/>
</dbReference>
<dbReference type="STRING" id="372326.A0A1V4L116"/>
<organism evidence="2 3">
    <name type="scientific">Patagioenas fasciata monilis</name>
    <dbReference type="NCBI Taxonomy" id="372326"/>
    <lineage>
        <taxon>Eukaryota</taxon>
        <taxon>Metazoa</taxon>
        <taxon>Chordata</taxon>
        <taxon>Craniata</taxon>
        <taxon>Vertebrata</taxon>
        <taxon>Euteleostomi</taxon>
        <taxon>Archelosauria</taxon>
        <taxon>Archosauria</taxon>
        <taxon>Dinosauria</taxon>
        <taxon>Saurischia</taxon>
        <taxon>Theropoda</taxon>
        <taxon>Coelurosauria</taxon>
        <taxon>Aves</taxon>
        <taxon>Neognathae</taxon>
        <taxon>Neoaves</taxon>
        <taxon>Columbimorphae</taxon>
        <taxon>Columbiformes</taxon>
        <taxon>Columbidae</taxon>
        <taxon>Patagioenas</taxon>
    </lineage>
</organism>
<dbReference type="OrthoDB" id="271553at2759"/>
<dbReference type="Gene3D" id="3.40.50.360">
    <property type="match status" value="1"/>
</dbReference>
<dbReference type="SUPFAM" id="SSF52218">
    <property type="entry name" value="Flavoproteins"/>
    <property type="match status" value="1"/>
</dbReference>
<dbReference type="Proteomes" id="UP000190648">
    <property type="component" value="Unassembled WGS sequence"/>
</dbReference>
<protein>
    <recommendedName>
        <fullName evidence="1">Flavodoxin-like domain-containing protein</fullName>
    </recommendedName>
</protein>
<dbReference type="InterPro" id="IPR001094">
    <property type="entry name" value="Flavdoxin-like"/>
</dbReference>
<reference evidence="2 3" key="1">
    <citation type="submission" date="2016-02" db="EMBL/GenBank/DDBJ databases">
        <title>Band-tailed pigeon sequencing and assembly.</title>
        <authorList>
            <person name="Soares A.E."/>
            <person name="Novak B.J."/>
            <person name="Rice E.S."/>
            <person name="O'Connell B."/>
            <person name="Chang D."/>
            <person name="Weber S."/>
            <person name="Shapiro B."/>
        </authorList>
    </citation>
    <scope>NUCLEOTIDE SEQUENCE [LARGE SCALE GENOMIC DNA]</scope>
    <source>
        <strain evidence="2">BTP2013</strain>
        <tissue evidence="2">Blood</tissue>
    </source>
</reference>
<sequence length="105" mass="11885">MGDYDPDDCLAEETTSRNVCVFLVATYTDGQPTESAAWFCKWLQEAAHDFRFGKTHLKGLRYAVFGLGNSVYVDHYNTVSICSAPFLSFCYSERLSFPKCSKTEQ</sequence>
<dbReference type="AlphaFoldDB" id="A0A1V4L116"/>
<comment type="caution">
    <text evidence="2">The sequence shown here is derived from an EMBL/GenBank/DDBJ whole genome shotgun (WGS) entry which is preliminary data.</text>
</comment>
<dbReference type="InterPro" id="IPR029039">
    <property type="entry name" value="Flavoprotein-like_sf"/>
</dbReference>
<dbReference type="PROSITE" id="PS50902">
    <property type="entry name" value="FLAVODOXIN_LIKE"/>
    <property type="match status" value="1"/>
</dbReference>
<dbReference type="EMBL" id="LSYS01000347">
    <property type="protein sequence ID" value="OPJ90332.1"/>
    <property type="molecule type" value="Genomic_DNA"/>
</dbReference>